<evidence type="ECO:0000256" key="1">
    <source>
        <dbReference type="ARBA" id="ARBA00004377"/>
    </source>
</evidence>
<comment type="similarity">
    <text evidence="2">Belongs to the GSP I family.</text>
</comment>
<keyword evidence="4" id="KW-0488">Methylation</keyword>
<name>A0A4P6FRH1_9MICO</name>
<gene>
    <name evidence="11" type="ORF">ET445_06985</name>
</gene>
<evidence type="ECO:0000256" key="9">
    <source>
        <dbReference type="SAM" id="MobiDB-lite"/>
    </source>
</evidence>
<comment type="subcellular location">
    <subcellularLocation>
        <location evidence="1">Cell inner membrane</location>
        <topology evidence="1">Single-pass membrane protein</topology>
    </subcellularLocation>
</comment>
<keyword evidence="7 10" id="KW-1133">Transmembrane helix</keyword>
<evidence type="ECO:0000256" key="7">
    <source>
        <dbReference type="ARBA" id="ARBA00022989"/>
    </source>
</evidence>
<evidence type="ECO:0000256" key="4">
    <source>
        <dbReference type="ARBA" id="ARBA00022481"/>
    </source>
</evidence>
<evidence type="ECO:0000313" key="11">
    <source>
        <dbReference type="EMBL" id="QAY73128.1"/>
    </source>
</evidence>
<sequence length="538" mass="56048">MPRRREPAPATPGLHRRSTLRTSSPRRGAIAGSDRPAVLSIRLNQEECPVQHPKPLNKPEAAGDDAGFGLVEVLVAMLVFAIVAVSVAYSVTLTLTTTKDSKAREIALNLASAEIDSVRAIGDPFDVFSATSTVTQGETYTIQRVASWVSAAGADATCSASGGTLRYKRVNVTVTWTGMGPTGIAARADTLMAPTSRINDPAKGTIFISVLGANGLGLAGVTPTVSGTSSPPVEPTDIEGCSFVLGVTPGNYSVSLNLPNYVDTTHTQNSRVPVATGTLAVVAGASTSFQFQYDRAGLFPTRYATNRAALATTPNMAITFPPNLKTNFVSTLGVYPRTESPTESGSNPRVATLSTSTKLFPVQSGYQAFAGDYRATTPEQAGCEVADPAAWGLDNSTGVDLIGQRSQGQFAAPGATASPINVPMGIVQVARTASSNRNNLVAVQVTAPQVDGEPTCATSPLTIRFGAVFTNNNAIRIALPFGSWRLYATRQSTTSVPGSDATVMVQPQHVTVLSNVIPGRANADATGIITIDPRGITP</sequence>
<feature type="region of interest" description="Disordered" evidence="9">
    <location>
        <begin position="1"/>
        <end position="32"/>
    </location>
</feature>
<protein>
    <submittedName>
        <fullName evidence="11">Prepilin-type N-terminal cleavage/methylation domain-containing protein</fullName>
    </submittedName>
</protein>
<proteinExistence type="inferred from homology"/>
<dbReference type="GO" id="GO:0015628">
    <property type="term" value="P:protein secretion by the type II secretion system"/>
    <property type="evidence" value="ECO:0007669"/>
    <property type="project" value="InterPro"/>
</dbReference>
<evidence type="ECO:0000256" key="8">
    <source>
        <dbReference type="ARBA" id="ARBA00023136"/>
    </source>
</evidence>
<keyword evidence="12" id="KW-1185">Reference proteome</keyword>
<evidence type="ECO:0000256" key="3">
    <source>
        <dbReference type="ARBA" id="ARBA00022475"/>
    </source>
</evidence>
<keyword evidence="3" id="KW-1003">Cell membrane</keyword>
<dbReference type="InterPro" id="IPR012902">
    <property type="entry name" value="N_methyl_site"/>
</dbReference>
<dbReference type="NCBIfam" id="TIGR02532">
    <property type="entry name" value="IV_pilin_GFxxxE"/>
    <property type="match status" value="1"/>
</dbReference>
<dbReference type="Proteomes" id="UP000291259">
    <property type="component" value="Chromosome"/>
</dbReference>
<dbReference type="PANTHER" id="PTHR38779">
    <property type="entry name" value="TYPE II SECRETION SYSTEM PROTEIN I-RELATED"/>
    <property type="match status" value="1"/>
</dbReference>
<reference evidence="11 12" key="1">
    <citation type="submission" date="2019-01" db="EMBL/GenBank/DDBJ databases">
        <title>Genome sequencing of strain FW100M-8.</title>
        <authorList>
            <person name="Heo J."/>
            <person name="Kim S.-J."/>
            <person name="Kim J.-S."/>
            <person name="Hong S.-B."/>
            <person name="Kwon S.-W."/>
        </authorList>
    </citation>
    <scope>NUCLEOTIDE SEQUENCE [LARGE SCALE GENOMIC DNA]</scope>
    <source>
        <strain evidence="11 12">FW100M-8</strain>
    </source>
</reference>
<dbReference type="OrthoDB" id="5244741at2"/>
<accession>A0A4P6FRH1</accession>
<dbReference type="GO" id="GO:0005886">
    <property type="term" value="C:plasma membrane"/>
    <property type="evidence" value="ECO:0007669"/>
    <property type="project" value="UniProtKB-SubCell"/>
</dbReference>
<keyword evidence="5" id="KW-0997">Cell inner membrane</keyword>
<evidence type="ECO:0000256" key="10">
    <source>
        <dbReference type="SAM" id="Phobius"/>
    </source>
</evidence>
<feature type="transmembrane region" description="Helical" evidence="10">
    <location>
        <begin position="73"/>
        <end position="95"/>
    </location>
</feature>
<dbReference type="InterPro" id="IPR010052">
    <property type="entry name" value="T2SS_protein-GspI"/>
</dbReference>
<evidence type="ECO:0000313" key="12">
    <source>
        <dbReference type="Proteomes" id="UP000291259"/>
    </source>
</evidence>
<keyword evidence="6 10" id="KW-0812">Transmembrane</keyword>
<dbReference type="PANTHER" id="PTHR38779:SF2">
    <property type="entry name" value="TYPE II SECRETION SYSTEM PROTEIN I-RELATED"/>
    <property type="match status" value="1"/>
</dbReference>
<evidence type="ECO:0000256" key="6">
    <source>
        <dbReference type="ARBA" id="ARBA00022692"/>
    </source>
</evidence>
<keyword evidence="8 10" id="KW-0472">Membrane</keyword>
<dbReference type="AlphaFoldDB" id="A0A4P6FRH1"/>
<evidence type="ECO:0000256" key="2">
    <source>
        <dbReference type="ARBA" id="ARBA00008358"/>
    </source>
</evidence>
<organism evidence="11 12">
    <name type="scientific">Agromyces protaetiae</name>
    <dbReference type="NCBI Taxonomy" id="2509455"/>
    <lineage>
        <taxon>Bacteria</taxon>
        <taxon>Bacillati</taxon>
        <taxon>Actinomycetota</taxon>
        <taxon>Actinomycetes</taxon>
        <taxon>Micrococcales</taxon>
        <taxon>Microbacteriaceae</taxon>
        <taxon>Agromyces</taxon>
    </lineage>
</organism>
<dbReference type="Pfam" id="PF07963">
    <property type="entry name" value="N_methyl"/>
    <property type="match status" value="1"/>
</dbReference>
<dbReference type="EMBL" id="CP035491">
    <property type="protein sequence ID" value="QAY73128.1"/>
    <property type="molecule type" value="Genomic_DNA"/>
</dbReference>
<dbReference type="GO" id="GO:0015627">
    <property type="term" value="C:type II protein secretion system complex"/>
    <property type="evidence" value="ECO:0007669"/>
    <property type="project" value="InterPro"/>
</dbReference>
<evidence type="ECO:0000256" key="5">
    <source>
        <dbReference type="ARBA" id="ARBA00022519"/>
    </source>
</evidence>
<dbReference type="KEGG" id="agf:ET445_06985"/>